<keyword evidence="4" id="KW-0472">Membrane</keyword>
<feature type="compositionally biased region" description="Pro residues" evidence="3">
    <location>
        <begin position="546"/>
        <end position="560"/>
    </location>
</feature>
<evidence type="ECO:0000256" key="4">
    <source>
        <dbReference type="SAM" id="Phobius"/>
    </source>
</evidence>
<reference evidence="6 7" key="1">
    <citation type="journal article" date="2014" name="Genome Announc.">
        <title>Draft genome sequence of Sclerotinia borealis, a psychrophilic plant pathogenic fungus.</title>
        <authorList>
            <person name="Mardanov A.V."/>
            <person name="Beletsky A.V."/>
            <person name="Kadnikov V.V."/>
            <person name="Ignatov A.N."/>
            <person name="Ravin N.V."/>
        </authorList>
    </citation>
    <scope>NUCLEOTIDE SEQUENCE [LARGE SCALE GENOMIC DNA]</scope>
    <source>
        <strain evidence="7">F-4157</strain>
    </source>
</reference>
<dbReference type="CDD" id="cd11854">
    <property type="entry name" value="SH3_Fus1p"/>
    <property type="match status" value="1"/>
</dbReference>
<feature type="transmembrane region" description="Helical" evidence="4">
    <location>
        <begin position="176"/>
        <end position="197"/>
    </location>
</feature>
<feature type="region of interest" description="Disordered" evidence="3">
    <location>
        <begin position="392"/>
        <end position="411"/>
    </location>
</feature>
<proteinExistence type="predicted"/>
<protein>
    <recommendedName>
        <fullName evidence="5">SH3 domain-containing protein</fullName>
    </recommendedName>
</protein>
<dbReference type="InterPro" id="IPR001452">
    <property type="entry name" value="SH3_domain"/>
</dbReference>
<feature type="domain" description="SH3" evidence="5">
    <location>
        <begin position="431"/>
        <end position="492"/>
    </location>
</feature>
<feature type="compositionally biased region" description="Low complexity" evidence="3">
    <location>
        <begin position="566"/>
        <end position="578"/>
    </location>
</feature>
<evidence type="ECO:0000259" key="5">
    <source>
        <dbReference type="PROSITE" id="PS50002"/>
    </source>
</evidence>
<keyword evidence="4" id="KW-1133">Transmembrane helix</keyword>
<dbReference type="Gene3D" id="2.30.30.40">
    <property type="entry name" value="SH3 Domains"/>
    <property type="match status" value="1"/>
</dbReference>
<dbReference type="InterPro" id="IPR035521">
    <property type="entry name" value="Fus1_SH3"/>
</dbReference>
<keyword evidence="7" id="KW-1185">Reference proteome</keyword>
<evidence type="ECO:0000313" key="6">
    <source>
        <dbReference type="EMBL" id="ESZ89983.1"/>
    </source>
</evidence>
<dbReference type="InterPro" id="IPR036028">
    <property type="entry name" value="SH3-like_dom_sf"/>
</dbReference>
<dbReference type="HOGENOM" id="CLU_018830_1_0_1"/>
<name>W9C2Q9_SCLBF</name>
<evidence type="ECO:0000256" key="1">
    <source>
        <dbReference type="ARBA" id="ARBA00022443"/>
    </source>
</evidence>
<feature type="compositionally biased region" description="Polar residues" evidence="3">
    <location>
        <begin position="58"/>
        <end position="67"/>
    </location>
</feature>
<gene>
    <name evidence="6" type="ORF">SBOR_9634</name>
</gene>
<accession>W9C2Q9</accession>
<dbReference type="PROSITE" id="PS50002">
    <property type="entry name" value="SH3"/>
    <property type="match status" value="1"/>
</dbReference>
<comment type="caution">
    <text evidence="6">The sequence shown here is derived from an EMBL/GenBank/DDBJ whole genome shotgun (WGS) entry which is preliminary data.</text>
</comment>
<feature type="region of interest" description="Disordered" evidence="3">
    <location>
        <begin position="485"/>
        <end position="687"/>
    </location>
</feature>
<feature type="region of interest" description="Disordered" evidence="3">
    <location>
        <begin position="58"/>
        <end position="109"/>
    </location>
</feature>
<feature type="compositionally biased region" description="Polar residues" evidence="3">
    <location>
        <begin position="598"/>
        <end position="635"/>
    </location>
</feature>
<dbReference type="SUPFAM" id="SSF50044">
    <property type="entry name" value="SH3-domain"/>
    <property type="match status" value="1"/>
</dbReference>
<feature type="compositionally biased region" description="Polar residues" evidence="3">
    <location>
        <begin position="649"/>
        <end position="660"/>
    </location>
</feature>
<dbReference type="AlphaFoldDB" id="W9C2Q9"/>
<keyword evidence="4" id="KW-0812">Transmembrane</keyword>
<dbReference type="STRING" id="1432307.W9C2Q9"/>
<dbReference type="EMBL" id="AYSA01000723">
    <property type="protein sequence ID" value="ESZ89983.1"/>
    <property type="molecule type" value="Genomic_DNA"/>
</dbReference>
<sequence>MKGRSHQHVRHARRAELHEQDAVAAPIVVRQPNPEPALETIVSVVYVTASQTFSGSIAGYSTQGQNDETTSSEAVKTVSSTKTTAAKTTDSSSSNESHTSTAASTLKTSASSSTELPSSIIATSSVGSSIAILAASNNVATSITATGSSSTASSTAAAAAAAADKSDSGMSSGGKAGLAVGILLLFGVGLALLLFLFKKKKQAAKNERLDDEKSEMVASSARRAEADRVAIQRQASQRSARGTAATAAAAHRLSLRPVTQFQPFNNEKQGINQAPAQMGSTLTPISTAPSYHSQRPLTSSQEQNMNNPFGNHAESIDTPNTNGPPVIEALSAGGEVIAASAAIAAVVQSPTSSSAPTVLPAGPAPVPAKQIGLTRSASKAGNGLRQMDFTTKSNTILSPPSPSGSEFSNVSGSTQAQVATGIAIAAAGGPPNTAVHRVQLDFTASMDDELDLRAGQLIRVLHEYDDGWALCIRLDRSKQGVVPRTCLSTRPVKPRPQQTGPQGSPAMRQQRPMSPGMNQGPPRVPNKDGLPYPSSPMSNRIMTPNGPSPNGPPRPMPPNGQGPRGPGMMQGPPRSMSPAGNRPITPQSQRPMVPPNHPNQQRPMTPQGPSASRPMTPQDQTNQQRPVTPPNQQVAPRNEGRARSDSDTDPISRQTSLTMNPSPSDDPLSPPNVKSPVERKPVPGQAM</sequence>
<organism evidence="6 7">
    <name type="scientific">Sclerotinia borealis (strain F-4128)</name>
    <dbReference type="NCBI Taxonomy" id="1432307"/>
    <lineage>
        <taxon>Eukaryota</taxon>
        <taxon>Fungi</taxon>
        <taxon>Dikarya</taxon>
        <taxon>Ascomycota</taxon>
        <taxon>Pezizomycotina</taxon>
        <taxon>Leotiomycetes</taxon>
        <taxon>Helotiales</taxon>
        <taxon>Sclerotiniaceae</taxon>
        <taxon>Sclerotinia</taxon>
    </lineage>
</organism>
<dbReference type="OrthoDB" id="5340910at2759"/>
<evidence type="ECO:0000313" key="7">
    <source>
        <dbReference type="Proteomes" id="UP000019487"/>
    </source>
</evidence>
<evidence type="ECO:0000256" key="3">
    <source>
        <dbReference type="SAM" id="MobiDB-lite"/>
    </source>
</evidence>
<dbReference type="Proteomes" id="UP000019487">
    <property type="component" value="Unassembled WGS sequence"/>
</dbReference>
<dbReference type="Pfam" id="PF14604">
    <property type="entry name" value="SH3_9"/>
    <property type="match status" value="1"/>
</dbReference>
<dbReference type="SMART" id="SM00326">
    <property type="entry name" value="SH3"/>
    <property type="match status" value="1"/>
</dbReference>
<evidence type="ECO:0000256" key="2">
    <source>
        <dbReference type="PROSITE-ProRule" id="PRU00192"/>
    </source>
</evidence>
<feature type="compositionally biased region" description="Low complexity" evidence="3">
    <location>
        <begin position="68"/>
        <end position="109"/>
    </location>
</feature>
<keyword evidence="1 2" id="KW-0728">SH3 domain</keyword>